<dbReference type="Pfam" id="PF00905">
    <property type="entry name" value="Transpeptidase"/>
    <property type="match status" value="1"/>
</dbReference>
<proteinExistence type="inferred from homology"/>
<dbReference type="InterPro" id="IPR036950">
    <property type="entry name" value="PBP_transglycosylase"/>
</dbReference>
<dbReference type="NCBIfam" id="TIGR02074">
    <property type="entry name" value="PBP_1a_fam"/>
    <property type="match status" value="1"/>
</dbReference>
<dbReference type="InterPro" id="IPR023346">
    <property type="entry name" value="Lysozyme-like_dom_sf"/>
</dbReference>
<feature type="domain" description="Glycosyl transferase family 51" evidence="20">
    <location>
        <begin position="157"/>
        <end position="328"/>
    </location>
</feature>
<evidence type="ECO:0000256" key="16">
    <source>
        <dbReference type="ARBA" id="ARBA00049902"/>
    </source>
</evidence>
<feature type="region of interest" description="Disordered" evidence="17">
    <location>
        <begin position="753"/>
        <end position="786"/>
    </location>
</feature>
<accession>A0A7X9IL36</accession>
<keyword evidence="6" id="KW-0645">Protease</keyword>
<dbReference type="GO" id="GO:0008658">
    <property type="term" value="F:penicillin binding"/>
    <property type="evidence" value="ECO:0007669"/>
    <property type="project" value="InterPro"/>
</dbReference>
<dbReference type="GO" id="GO:0008360">
    <property type="term" value="P:regulation of cell shape"/>
    <property type="evidence" value="ECO:0007669"/>
    <property type="project" value="UniProtKB-KW"/>
</dbReference>
<keyword evidence="18" id="KW-0812">Transmembrane</keyword>
<evidence type="ECO:0000313" key="22">
    <source>
        <dbReference type="Proteomes" id="UP000524246"/>
    </source>
</evidence>
<keyword evidence="11" id="KW-0573">Peptidoglycan synthesis</keyword>
<keyword evidence="9" id="KW-0378">Hydrolase</keyword>
<keyword evidence="14" id="KW-0961">Cell wall biogenesis/degradation</keyword>
<keyword evidence="4" id="KW-1003">Cell membrane</keyword>
<dbReference type="SUPFAM" id="SSF53955">
    <property type="entry name" value="Lysozyme-like"/>
    <property type="match status" value="1"/>
</dbReference>
<evidence type="ECO:0000256" key="2">
    <source>
        <dbReference type="ARBA" id="ARBA00007090"/>
    </source>
</evidence>
<dbReference type="Proteomes" id="UP000524246">
    <property type="component" value="Unassembled WGS sequence"/>
</dbReference>
<dbReference type="SUPFAM" id="SSF56601">
    <property type="entry name" value="beta-lactamase/transpeptidase-like"/>
    <property type="match status" value="1"/>
</dbReference>
<dbReference type="InterPro" id="IPR001264">
    <property type="entry name" value="Glyco_trans_51"/>
</dbReference>
<evidence type="ECO:0000256" key="6">
    <source>
        <dbReference type="ARBA" id="ARBA00022670"/>
    </source>
</evidence>
<evidence type="ECO:0000259" key="20">
    <source>
        <dbReference type="Pfam" id="PF00912"/>
    </source>
</evidence>
<dbReference type="UniPathway" id="UPA00219"/>
<reference evidence="21 22" key="1">
    <citation type="journal article" date="2020" name="Biotechnol. Biofuels">
        <title>New insights from the biogas microbiome by comprehensive genome-resolved metagenomics of nearly 1600 species originating from multiple anaerobic digesters.</title>
        <authorList>
            <person name="Campanaro S."/>
            <person name="Treu L."/>
            <person name="Rodriguez-R L.M."/>
            <person name="Kovalovszki A."/>
            <person name="Ziels R.M."/>
            <person name="Maus I."/>
            <person name="Zhu X."/>
            <person name="Kougias P.G."/>
            <person name="Basile A."/>
            <person name="Luo G."/>
            <person name="Schluter A."/>
            <person name="Konstantinidis K.T."/>
            <person name="Angelidaki I."/>
        </authorList>
    </citation>
    <scope>NUCLEOTIDE SEQUENCE [LARGE SCALE GENOMIC DNA]</scope>
    <source>
        <strain evidence="21">AS27yjCOA_65</strain>
    </source>
</reference>
<evidence type="ECO:0000256" key="4">
    <source>
        <dbReference type="ARBA" id="ARBA00022475"/>
    </source>
</evidence>
<dbReference type="InterPro" id="IPR012338">
    <property type="entry name" value="Beta-lactam/transpept-like"/>
</dbReference>
<evidence type="ECO:0000256" key="18">
    <source>
        <dbReference type="SAM" id="Phobius"/>
    </source>
</evidence>
<dbReference type="EMBL" id="JAAZON010000517">
    <property type="protein sequence ID" value="NMC63749.1"/>
    <property type="molecule type" value="Genomic_DNA"/>
</dbReference>
<evidence type="ECO:0000313" key="21">
    <source>
        <dbReference type="EMBL" id="NMC63749.1"/>
    </source>
</evidence>
<dbReference type="InterPro" id="IPR050396">
    <property type="entry name" value="Glycosyltr_51/Transpeptidase"/>
</dbReference>
<dbReference type="Gene3D" id="3.40.710.10">
    <property type="entry name" value="DD-peptidase/beta-lactamase superfamily"/>
    <property type="match status" value="1"/>
</dbReference>
<dbReference type="GO" id="GO:0009252">
    <property type="term" value="P:peptidoglycan biosynthetic process"/>
    <property type="evidence" value="ECO:0007669"/>
    <property type="project" value="UniProtKB-UniPathway"/>
</dbReference>
<protein>
    <submittedName>
        <fullName evidence="21">PBP1A family penicillin-binding protein</fullName>
    </submittedName>
</protein>
<evidence type="ECO:0000256" key="14">
    <source>
        <dbReference type="ARBA" id="ARBA00023316"/>
    </source>
</evidence>
<keyword evidence="7" id="KW-0328">Glycosyltransferase</keyword>
<dbReference type="InterPro" id="IPR001460">
    <property type="entry name" value="PCN-bd_Tpept"/>
</dbReference>
<dbReference type="PANTHER" id="PTHR32282">
    <property type="entry name" value="BINDING PROTEIN TRANSPEPTIDASE, PUTATIVE-RELATED"/>
    <property type="match status" value="1"/>
</dbReference>
<evidence type="ECO:0000256" key="13">
    <source>
        <dbReference type="ARBA" id="ARBA00023268"/>
    </source>
</evidence>
<keyword evidence="13" id="KW-0511">Multifunctional enzyme</keyword>
<dbReference type="AlphaFoldDB" id="A0A7X9IL36"/>
<comment type="similarity">
    <text evidence="3">In the N-terminal section; belongs to the glycosyltransferase 51 family.</text>
</comment>
<comment type="similarity">
    <text evidence="2">In the C-terminal section; belongs to the transpeptidase family.</text>
</comment>
<keyword evidence="12 18" id="KW-0472">Membrane</keyword>
<comment type="catalytic activity">
    <reaction evidence="15">
        <text>Preferential cleavage: (Ac)2-L-Lys-D-Ala-|-D-Ala. Also transpeptidation of peptidyl-alanyl moieties that are N-acyl substituents of D-alanine.</text>
        <dbReference type="EC" id="3.4.16.4"/>
    </reaction>
</comment>
<gene>
    <name evidence="21" type="ORF">GYA55_11355</name>
</gene>
<dbReference type="PANTHER" id="PTHR32282:SF11">
    <property type="entry name" value="PENICILLIN-BINDING PROTEIN 1B"/>
    <property type="match status" value="1"/>
</dbReference>
<evidence type="ECO:0000256" key="7">
    <source>
        <dbReference type="ARBA" id="ARBA00022676"/>
    </source>
</evidence>
<dbReference type="GO" id="GO:0030288">
    <property type="term" value="C:outer membrane-bounded periplasmic space"/>
    <property type="evidence" value="ECO:0007669"/>
    <property type="project" value="TreeGrafter"/>
</dbReference>
<dbReference type="GO" id="GO:0071555">
    <property type="term" value="P:cell wall organization"/>
    <property type="evidence" value="ECO:0007669"/>
    <property type="project" value="UniProtKB-KW"/>
</dbReference>
<sequence>MAKKRRKAKPKAKHWTFLGIAAAISLLVIIVTYGYIDRKVELRLSIAQQSVLSGIYSRSLSVVEGDKISTPILRQALLERKYTESPEKIDNPGEFQQNGEELHFITRSFPSPLGGLIKPSEIIFDGSSGKIENKSAPQKKSFTLEPLLISPLGAGEQRVSRQKRLSEIPEHLRNAFLAIEDQRFYSHSGIDLYGIGRAFLKNLAALSWVQGGSTITQQLAKNILFTSKRSLSRKILEIFAAFSLERRLSKDQIFEMYLNEVYFGQFGSIAVHGVGEAAITFFGKKVEDLTLSESALLAGLVRAPSYYSPRKHLKRALERRDLVLDSMQEAGFANEADINNAKTFKINILKNIPFQRKAPHFAATLRSDLSNEMDIDNAIASGIAVYTGLDSRMQDCAENAVTSGVEQIEKNYPGLKKKKKPVEAALVAIEPFTGLVKAWAGGRDYGENQFDHVYQALRQVGSTIKPFLYLTALDSTLNDYKIATPLSILSDEPMRFKLVTKQIWIPENYDKQFRGDVTLRYALENSLNMPALYVAERVGIPAVARTVQSFHLADQVPKVPALALGALDTTLFRLTAAYAALANGGRYVAPRLFSSATDSDGNVLSQRKMQEEVLASEDAVFVLTNILQGVIKEGTAKSAARLGYTGHAAGKTGTSNEARDAWFEGFTPDLAVGVWVGFDDNTPIGLTGGVAALPIWVNFKKCIEGFNEELQFLKPPGVVFVDIDQNTQDIATEYSEASAVIKEAFVKGTEPIRAEGPQEQEMGTEETSEGVKTSDEEAPFWEGWFN</sequence>
<feature type="domain" description="Penicillin-binding protein transpeptidase" evidence="19">
    <location>
        <begin position="425"/>
        <end position="669"/>
    </location>
</feature>
<organism evidence="21 22">
    <name type="scientific">SAR324 cluster bacterium</name>
    <dbReference type="NCBI Taxonomy" id="2024889"/>
    <lineage>
        <taxon>Bacteria</taxon>
        <taxon>Deltaproteobacteria</taxon>
        <taxon>SAR324 cluster</taxon>
    </lineage>
</organism>
<keyword evidence="5" id="KW-0121">Carboxypeptidase</keyword>
<evidence type="ECO:0000256" key="17">
    <source>
        <dbReference type="SAM" id="MobiDB-lite"/>
    </source>
</evidence>
<evidence type="ECO:0000256" key="9">
    <source>
        <dbReference type="ARBA" id="ARBA00022801"/>
    </source>
</evidence>
<evidence type="ECO:0000256" key="3">
    <source>
        <dbReference type="ARBA" id="ARBA00007739"/>
    </source>
</evidence>
<evidence type="ECO:0000259" key="19">
    <source>
        <dbReference type="Pfam" id="PF00905"/>
    </source>
</evidence>
<dbReference type="Pfam" id="PF00912">
    <property type="entry name" value="Transgly"/>
    <property type="match status" value="1"/>
</dbReference>
<keyword evidence="18" id="KW-1133">Transmembrane helix</keyword>
<feature type="transmembrane region" description="Helical" evidence="18">
    <location>
        <begin position="12"/>
        <end position="36"/>
    </location>
</feature>
<comment type="catalytic activity">
    <reaction evidence="16">
        <text>[GlcNAc-(1-&gt;4)-Mur2Ac(oyl-L-Ala-gamma-D-Glu-L-Lys-D-Ala-D-Ala)](n)-di-trans,octa-cis-undecaprenyl diphosphate + beta-D-GlcNAc-(1-&gt;4)-Mur2Ac(oyl-L-Ala-gamma-D-Glu-L-Lys-D-Ala-D-Ala)-di-trans,octa-cis-undecaprenyl diphosphate = [GlcNAc-(1-&gt;4)-Mur2Ac(oyl-L-Ala-gamma-D-Glu-L-Lys-D-Ala-D-Ala)](n+1)-di-trans,octa-cis-undecaprenyl diphosphate + di-trans,octa-cis-undecaprenyl diphosphate + H(+)</text>
        <dbReference type="Rhea" id="RHEA:23708"/>
        <dbReference type="Rhea" id="RHEA-COMP:9602"/>
        <dbReference type="Rhea" id="RHEA-COMP:9603"/>
        <dbReference type="ChEBI" id="CHEBI:15378"/>
        <dbReference type="ChEBI" id="CHEBI:58405"/>
        <dbReference type="ChEBI" id="CHEBI:60033"/>
        <dbReference type="ChEBI" id="CHEBI:78435"/>
        <dbReference type="EC" id="2.4.99.28"/>
    </reaction>
</comment>
<comment type="caution">
    <text evidence="21">The sequence shown here is derived from an EMBL/GenBank/DDBJ whole genome shotgun (WGS) entry which is preliminary data.</text>
</comment>
<evidence type="ECO:0000256" key="12">
    <source>
        <dbReference type="ARBA" id="ARBA00023136"/>
    </source>
</evidence>
<keyword evidence="10" id="KW-0133">Cell shape</keyword>
<comment type="subcellular location">
    <subcellularLocation>
        <location evidence="1">Cell membrane</location>
    </subcellularLocation>
</comment>
<evidence type="ECO:0000256" key="10">
    <source>
        <dbReference type="ARBA" id="ARBA00022960"/>
    </source>
</evidence>
<dbReference type="FunFam" id="1.10.3810.10:FF:000001">
    <property type="entry name" value="Penicillin-binding protein 1A"/>
    <property type="match status" value="1"/>
</dbReference>
<dbReference type="GO" id="GO:0005886">
    <property type="term" value="C:plasma membrane"/>
    <property type="evidence" value="ECO:0007669"/>
    <property type="project" value="UniProtKB-SubCell"/>
</dbReference>
<dbReference type="Gene3D" id="1.10.3810.10">
    <property type="entry name" value="Biosynthetic peptidoglycan transglycosylase-like"/>
    <property type="match status" value="1"/>
</dbReference>
<evidence type="ECO:0000256" key="1">
    <source>
        <dbReference type="ARBA" id="ARBA00004236"/>
    </source>
</evidence>
<evidence type="ECO:0000256" key="8">
    <source>
        <dbReference type="ARBA" id="ARBA00022679"/>
    </source>
</evidence>
<keyword evidence="8" id="KW-0808">Transferase</keyword>
<evidence type="ECO:0000256" key="11">
    <source>
        <dbReference type="ARBA" id="ARBA00022984"/>
    </source>
</evidence>
<dbReference type="GO" id="GO:0008955">
    <property type="term" value="F:peptidoglycan glycosyltransferase activity"/>
    <property type="evidence" value="ECO:0007669"/>
    <property type="project" value="UniProtKB-EC"/>
</dbReference>
<dbReference type="GO" id="GO:0006508">
    <property type="term" value="P:proteolysis"/>
    <property type="evidence" value="ECO:0007669"/>
    <property type="project" value="UniProtKB-KW"/>
</dbReference>
<evidence type="ECO:0000256" key="5">
    <source>
        <dbReference type="ARBA" id="ARBA00022645"/>
    </source>
</evidence>
<name>A0A7X9IL36_9DELT</name>
<dbReference type="GO" id="GO:0009002">
    <property type="term" value="F:serine-type D-Ala-D-Ala carboxypeptidase activity"/>
    <property type="evidence" value="ECO:0007669"/>
    <property type="project" value="UniProtKB-EC"/>
</dbReference>
<evidence type="ECO:0000256" key="15">
    <source>
        <dbReference type="ARBA" id="ARBA00034000"/>
    </source>
</evidence>